<dbReference type="Pfam" id="PF00149">
    <property type="entry name" value="Metallophos"/>
    <property type="match status" value="1"/>
</dbReference>
<name>E1JXX9_SOLFR</name>
<dbReference type="Gene3D" id="3.60.21.10">
    <property type="match status" value="1"/>
</dbReference>
<dbReference type="OrthoDB" id="7831721at2"/>
<sequence>MPSILFCGDCHGEFSHIICAGRKADAIILLGDQTPNLPLPEELGSLWPRTFFILGNHDTESTGFLIAHRGDAWSHNLHGRVEEVGRLRLAGLGGIFRGRVWHPDGGIRYHSRQELLEATPPRQRFLGDIPALHWSSIFPADFDLLRWLKPIDILVTHEAPENHQHGFREIGDLTREIGARLLVHGHHHEGSVEGKIEGEIRVVGLGLREIKLIEF</sequence>
<dbReference type="InterPro" id="IPR029052">
    <property type="entry name" value="Metallo-depent_PP-like"/>
</dbReference>
<dbReference type="CDD" id="cd00838">
    <property type="entry name" value="MPP_superfamily"/>
    <property type="match status" value="1"/>
</dbReference>
<dbReference type="Proteomes" id="UP000006250">
    <property type="component" value="Unassembled WGS sequence"/>
</dbReference>
<dbReference type="InterPro" id="IPR004843">
    <property type="entry name" value="Calcineurin-like_PHP"/>
</dbReference>
<dbReference type="RefSeq" id="WP_005994309.1">
    <property type="nucleotide sequence ID" value="NZ_AECZ01000016.1"/>
</dbReference>
<proteinExistence type="predicted"/>
<protein>
    <submittedName>
        <fullName evidence="2">Metallophosphoesterase</fullName>
    </submittedName>
</protein>
<accession>E1JXX9</accession>
<keyword evidence="3" id="KW-1185">Reference proteome</keyword>
<dbReference type="STRING" id="596151.DesfrDRAFT_2478"/>
<dbReference type="eggNOG" id="COG2129">
    <property type="taxonomic scope" value="Bacteria"/>
</dbReference>
<organism evidence="2 3">
    <name type="scientific">Solidesulfovibrio fructosivorans JJ]</name>
    <dbReference type="NCBI Taxonomy" id="596151"/>
    <lineage>
        <taxon>Bacteria</taxon>
        <taxon>Pseudomonadati</taxon>
        <taxon>Thermodesulfobacteriota</taxon>
        <taxon>Desulfovibrionia</taxon>
        <taxon>Desulfovibrionales</taxon>
        <taxon>Desulfovibrionaceae</taxon>
        <taxon>Solidesulfovibrio</taxon>
    </lineage>
</organism>
<evidence type="ECO:0000313" key="2">
    <source>
        <dbReference type="EMBL" id="EFL50717.1"/>
    </source>
</evidence>
<dbReference type="EMBL" id="AECZ01000016">
    <property type="protein sequence ID" value="EFL50717.1"/>
    <property type="molecule type" value="Genomic_DNA"/>
</dbReference>
<reference evidence="2 3" key="1">
    <citation type="submission" date="2010-08" db="EMBL/GenBank/DDBJ databases">
        <title>The draft genome of Desulfovibrio fructosovorans JJ.</title>
        <authorList>
            <consortium name="US DOE Joint Genome Institute (JGI-PGF)"/>
            <person name="Lucas S."/>
            <person name="Copeland A."/>
            <person name="Lapidus A."/>
            <person name="Cheng J.-F."/>
            <person name="Bruce D."/>
            <person name="Goodwin L."/>
            <person name="Pitluck S."/>
            <person name="Land M.L."/>
            <person name="Hauser L."/>
            <person name="Chang Y.-J."/>
            <person name="Jeffries C."/>
            <person name="Wall J.D."/>
            <person name="Stahl D.A."/>
            <person name="Arkin A.P."/>
            <person name="Dehal P."/>
            <person name="Stolyar S.M."/>
            <person name="Hazen T.C."/>
            <person name="Woyke T.J."/>
        </authorList>
    </citation>
    <scope>NUCLEOTIDE SEQUENCE [LARGE SCALE GENOMIC DNA]</scope>
    <source>
        <strain evidence="2 3">JJ</strain>
    </source>
</reference>
<gene>
    <name evidence="2" type="ORF">DesfrDRAFT_2478</name>
</gene>
<evidence type="ECO:0000313" key="3">
    <source>
        <dbReference type="Proteomes" id="UP000006250"/>
    </source>
</evidence>
<feature type="domain" description="Calcineurin-like phosphoesterase" evidence="1">
    <location>
        <begin position="3"/>
        <end position="189"/>
    </location>
</feature>
<dbReference type="AlphaFoldDB" id="E1JXX9"/>
<dbReference type="SUPFAM" id="SSF56300">
    <property type="entry name" value="Metallo-dependent phosphatases"/>
    <property type="match status" value="1"/>
</dbReference>
<comment type="caution">
    <text evidence="2">The sequence shown here is derived from an EMBL/GenBank/DDBJ whole genome shotgun (WGS) entry which is preliminary data.</text>
</comment>
<evidence type="ECO:0000259" key="1">
    <source>
        <dbReference type="Pfam" id="PF00149"/>
    </source>
</evidence>
<dbReference type="GO" id="GO:0016787">
    <property type="term" value="F:hydrolase activity"/>
    <property type="evidence" value="ECO:0007669"/>
    <property type="project" value="InterPro"/>
</dbReference>